<feature type="non-terminal residue" evidence="3">
    <location>
        <position position="117"/>
    </location>
</feature>
<keyword evidence="2" id="KW-1133">Transmembrane helix</keyword>
<proteinExistence type="predicted"/>
<feature type="transmembrane region" description="Helical" evidence="2">
    <location>
        <begin position="23"/>
        <end position="40"/>
    </location>
</feature>
<evidence type="ECO:0000256" key="2">
    <source>
        <dbReference type="SAM" id="Phobius"/>
    </source>
</evidence>
<reference evidence="3" key="1">
    <citation type="journal article" date="2014" name="Front. Microbiol.">
        <title>High frequency of phylogenetically diverse reductive dehalogenase-homologous genes in deep subseafloor sedimentary metagenomes.</title>
        <authorList>
            <person name="Kawai M."/>
            <person name="Futagami T."/>
            <person name="Toyoda A."/>
            <person name="Takaki Y."/>
            <person name="Nishi S."/>
            <person name="Hori S."/>
            <person name="Arai W."/>
            <person name="Tsubouchi T."/>
            <person name="Morono Y."/>
            <person name="Uchiyama I."/>
            <person name="Ito T."/>
            <person name="Fujiyama A."/>
            <person name="Inagaki F."/>
            <person name="Takami H."/>
        </authorList>
    </citation>
    <scope>NUCLEOTIDE SEQUENCE</scope>
    <source>
        <strain evidence="3">Expedition CK06-06</strain>
    </source>
</reference>
<accession>X1GEG2</accession>
<dbReference type="InterPro" id="IPR000462">
    <property type="entry name" value="CDP-OH_P_trans"/>
</dbReference>
<dbReference type="InterPro" id="IPR048254">
    <property type="entry name" value="CDP_ALCOHOL_P_TRANSF_CS"/>
</dbReference>
<sequence>METRNDSNINTESIVKVIKPPDLLSICNALFGFTAILFVLGSVSEKAIKNALVLILVAAVVDGLDGVVARNIGCSPLGKYLDSLADMVSFGVAPAIVVYVLLKNYLPDYAYVTLAFC</sequence>
<organism evidence="3">
    <name type="scientific">marine sediment metagenome</name>
    <dbReference type="NCBI Taxonomy" id="412755"/>
    <lineage>
        <taxon>unclassified sequences</taxon>
        <taxon>metagenomes</taxon>
        <taxon>ecological metagenomes</taxon>
    </lineage>
</organism>
<evidence type="ECO:0008006" key="4">
    <source>
        <dbReference type="Google" id="ProtNLM"/>
    </source>
</evidence>
<dbReference type="GO" id="GO:0008654">
    <property type="term" value="P:phospholipid biosynthetic process"/>
    <property type="evidence" value="ECO:0007669"/>
    <property type="project" value="InterPro"/>
</dbReference>
<keyword evidence="1" id="KW-0808">Transferase</keyword>
<dbReference type="Gene3D" id="1.20.120.1760">
    <property type="match status" value="1"/>
</dbReference>
<protein>
    <recommendedName>
        <fullName evidence="4">CDP-diacylglycerol--serine O-phosphatidyltransferase</fullName>
    </recommendedName>
</protein>
<comment type="caution">
    <text evidence="3">The sequence shown here is derived from an EMBL/GenBank/DDBJ whole genome shotgun (WGS) entry which is preliminary data.</text>
</comment>
<feature type="transmembrane region" description="Helical" evidence="2">
    <location>
        <begin position="84"/>
        <end position="102"/>
    </location>
</feature>
<dbReference type="GO" id="GO:0016780">
    <property type="term" value="F:phosphotransferase activity, for other substituted phosphate groups"/>
    <property type="evidence" value="ECO:0007669"/>
    <property type="project" value="InterPro"/>
</dbReference>
<keyword evidence="2" id="KW-0472">Membrane</keyword>
<dbReference type="AlphaFoldDB" id="X1GEG2"/>
<feature type="transmembrane region" description="Helical" evidence="2">
    <location>
        <begin position="52"/>
        <end position="72"/>
    </location>
</feature>
<dbReference type="Pfam" id="PF01066">
    <property type="entry name" value="CDP-OH_P_transf"/>
    <property type="match status" value="1"/>
</dbReference>
<evidence type="ECO:0000256" key="1">
    <source>
        <dbReference type="ARBA" id="ARBA00022679"/>
    </source>
</evidence>
<dbReference type="GO" id="GO:0016020">
    <property type="term" value="C:membrane"/>
    <property type="evidence" value="ECO:0007669"/>
    <property type="project" value="InterPro"/>
</dbReference>
<evidence type="ECO:0000313" key="3">
    <source>
        <dbReference type="EMBL" id="GAH56291.1"/>
    </source>
</evidence>
<dbReference type="InterPro" id="IPR043130">
    <property type="entry name" value="CDP-OH_PTrfase_TM_dom"/>
</dbReference>
<gene>
    <name evidence="3" type="ORF">S03H2_28384</name>
</gene>
<dbReference type="EMBL" id="BARU01017095">
    <property type="protein sequence ID" value="GAH56291.1"/>
    <property type="molecule type" value="Genomic_DNA"/>
</dbReference>
<keyword evidence="2" id="KW-0812">Transmembrane</keyword>
<name>X1GEG2_9ZZZZ</name>
<dbReference type="PROSITE" id="PS00379">
    <property type="entry name" value="CDP_ALCOHOL_P_TRANSF"/>
    <property type="match status" value="1"/>
</dbReference>